<comment type="caution">
    <text evidence="1">The sequence shown here is derived from an EMBL/GenBank/DDBJ whole genome shotgun (WGS) entry which is preliminary data.</text>
</comment>
<evidence type="ECO:0008006" key="2">
    <source>
        <dbReference type="Google" id="ProtNLM"/>
    </source>
</evidence>
<evidence type="ECO:0000313" key="1">
    <source>
        <dbReference type="EMBL" id="KKK81416.1"/>
    </source>
</evidence>
<sequence>MAETGGLFVIDAETGDISQFTSVTQEGSNTFTADVAAKNNGTYGFKLLYDGTNEGNFGLKSVAPQSDIYLRFYIYIVADSRANGEFNGFIHFKDSGEWALDFRFYRVTGGVGYRLWVNNGGAGIINRSGNLVISDATWTRFEIRYLQDAVNGGCQVWINGVSDASSFITNTSAYDVTEIGIGTLYGQAPDLNDTIYLDDIKADTSY</sequence>
<reference evidence="1" key="1">
    <citation type="journal article" date="2015" name="Nature">
        <title>Complex archaea that bridge the gap between prokaryotes and eukaryotes.</title>
        <authorList>
            <person name="Spang A."/>
            <person name="Saw J.H."/>
            <person name="Jorgensen S.L."/>
            <person name="Zaremba-Niedzwiedzka K."/>
            <person name="Martijn J."/>
            <person name="Lind A.E."/>
            <person name="van Eijk R."/>
            <person name="Schleper C."/>
            <person name="Guy L."/>
            <person name="Ettema T.J."/>
        </authorList>
    </citation>
    <scope>NUCLEOTIDE SEQUENCE</scope>
</reference>
<dbReference type="AlphaFoldDB" id="A0A0F9BAI4"/>
<name>A0A0F9BAI4_9ZZZZ</name>
<accession>A0A0F9BAI4</accession>
<dbReference type="Gene3D" id="2.60.120.200">
    <property type="match status" value="1"/>
</dbReference>
<gene>
    <name evidence="1" type="ORF">LCGC14_2813650</name>
</gene>
<dbReference type="EMBL" id="LAZR01053135">
    <property type="protein sequence ID" value="KKK81416.1"/>
    <property type="molecule type" value="Genomic_DNA"/>
</dbReference>
<proteinExistence type="predicted"/>
<protein>
    <recommendedName>
        <fullName evidence="2">3-keto-disaccharide hydrolase domain-containing protein</fullName>
    </recommendedName>
</protein>
<organism evidence="1">
    <name type="scientific">marine sediment metagenome</name>
    <dbReference type="NCBI Taxonomy" id="412755"/>
    <lineage>
        <taxon>unclassified sequences</taxon>
        <taxon>metagenomes</taxon>
        <taxon>ecological metagenomes</taxon>
    </lineage>
</organism>
<feature type="non-terminal residue" evidence="1">
    <location>
        <position position="206"/>
    </location>
</feature>